<protein>
    <recommendedName>
        <fullName evidence="3">Rhodanese domain-containing protein</fullName>
    </recommendedName>
</protein>
<keyword evidence="1" id="KW-0808">Transferase</keyword>
<feature type="domain" description="Rhodanese" evidence="3">
    <location>
        <begin position="170"/>
        <end position="282"/>
    </location>
</feature>
<dbReference type="InterPro" id="IPR001763">
    <property type="entry name" value="Rhodanese-like_dom"/>
</dbReference>
<sequence>MNWTTLVSAEDLAAVLGNPQVVVVDCRFVLAGADPSAGEVAWRQSHVPGAGYAHLDRDLSDHDKPAREGRHPLPDAENFCATLVRLGVTPQSQVVAYDAGDGAMAAARFWWLLRLLGHRRVAVLDGGFARWSALGLPLETTAPVLRKGHYEARFDLAGMVSAGEMRMLAATASGNVLDARAPERYRGEIEPLDKVAGRIPGARNRPYALNLRDGRFKSAHELREEFAPLLGAHAAQEIVLYCGSGVTACHNLLAMEHAGLSGARIFPPSWSGWIDDPGNTVAKGD</sequence>
<gene>
    <name evidence="4" type="ORF">N789_05410</name>
</gene>
<evidence type="ECO:0000256" key="1">
    <source>
        <dbReference type="ARBA" id="ARBA00022679"/>
    </source>
</evidence>
<feature type="domain" description="Rhodanese" evidence="3">
    <location>
        <begin position="17"/>
        <end position="140"/>
    </location>
</feature>
<accession>A0A091BA39</accession>
<keyword evidence="5" id="KW-1185">Reference proteome</keyword>
<evidence type="ECO:0000259" key="3">
    <source>
        <dbReference type="PROSITE" id="PS50206"/>
    </source>
</evidence>
<dbReference type="GO" id="GO:0004792">
    <property type="term" value="F:thiosulfate-cyanide sulfurtransferase activity"/>
    <property type="evidence" value="ECO:0007669"/>
    <property type="project" value="TreeGrafter"/>
</dbReference>
<dbReference type="EMBL" id="AVCI01000045">
    <property type="protein sequence ID" value="KFN41315.1"/>
    <property type="molecule type" value="Genomic_DNA"/>
</dbReference>
<evidence type="ECO:0000313" key="5">
    <source>
        <dbReference type="Proteomes" id="UP000029385"/>
    </source>
</evidence>
<reference evidence="4 5" key="1">
    <citation type="submission" date="2013-09" db="EMBL/GenBank/DDBJ databases">
        <title>Genome sequencing of Arenimonas oryziterrae.</title>
        <authorList>
            <person name="Chen F."/>
            <person name="Wang G."/>
        </authorList>
    </citation>
    <scope>NUCLEOTIDE SEQUENCE [LARGE SCALE GENOMIC DNA]</scope>
    <source>
        <strain evidence="4 5">YC6267</strain>
    </source>
</reference>
<evidence type="ECO:0000256" key="2">
    <source>
        <dbReference type="ARBA" id="ARBA00022737"/>
    </source>
</evidence>
<dbReference type="SMART" id="SM00450">
    <property type="entry name" value="RHOD"/>
    <property type="match status" value="2"/>
</dbReference>
<dbReference type="Proteomes" id="UP000029385">
    <property type="component" value="Unassembled WGS sequence"/>
</dbReference>
<dbReference type="PATRIC" id="fig|1121015.4.peg.2753"/>
<dbReference type="PROSITE" id="PS50206">
    <property type="entry name" value="RHODANESE_3"/>
    <property type="match status" value="2"/>
</dbReference>
<dbReference type="STRING" id="1121015.GCA_000420545_00354"/>
<evidence type="ECO:0000313" key="4">
    <source>
        <dbReference type="EMBL" id="KFN41315.1"/>
    </source>
</evidence>
<proteinExistence type="predicted"/>
<dbReference type="SUPFAM" id="SSF52821">
    <property type="entry name" value="Rhodanese/Cell cycle control phosphatase"/>
    <property type="match status" value="2"/>
</dbReference>
<dbReference type="OrthoDB" id="9781034at2"/>
<dbReference type="Gene3D" id="3.40.250.10">
    <property type="entry name" value="Rhodanese-like domain"/>
    <property type="match status" value="2"/>
</dbReference>
<dbReference type="CDD" id="cd01449">
    <property type="entry name" value="TST_Repeat_2"/>
    <property type="match status" value="1"/>
</dbReference>
<dbReference type="InterPro" id="IPR045078">
    <property type="entry name" value="TST/MPST-like"/>
</dbReference>
<dbReference type="RefSeq" id="WP_022968015.1">
    <property type="nucleotide sequence ID" value="NZ_ATVD01000001.1"/>
</dbReference>
<dbReference type="Pfam" id="PF00581">
    <property type="entry name" value="Rhodanese"/>
    <property type="match status" value="2"/>
</dbReference>
<name>A0A091BA39_9GAMM</name>
<organism evidence="4 5">
    <name type="scientific">Arenimonas oryziterrae DSM 21050 = YC6267</name>
    <dbReference type="NCBI Taxonomy" id="1121015"/>
    <lineage>
        <taxon>Bacteria</taxon>
        <taxon>Pseudomonadati</taxon>
        <taxon>Pseudomonadota</taxon>
        <taxon>Gammaproteobacteria</taxon>
        <taxon>Lysobacterales</taxon>
        <taxon>Lysobacteraceae</taxon>
        <taxon>Arenimonas</taxon>
    </lineage>
</organism>
<comment type="caution">
    <text evidence="4">The sequence shown here is derived from an EMBL/GenBank/DDBJ whole genome shotgun (WGS) entry which is preliminary data.</text>
</comment>
<dbReference type="InterPro" id="IPR036873">
    <property type="entry name" value="Rhodanese-like_dom_sf"/>
</dbReference>
<keyword evidence="2" id="KW-0677">Repeat</keyword>
<dbReference type="eggNOG" id="COG2897">
    <property type="taxonomic scope" value="Bacteria"/>
</dbReference>
<dbReference type="PANTHER" id="PTHR11364">
    <property type="entry name" value="THIOSULFATE SULFERTANSFERASE"/>
    <property type="match status" value="1"/>
</dbReference>
<dbReference type="CDD" id="cd01448">
    <property type="entry name" value="TST_Repeat_1"/>
    <property type="match status" value="1"/>
</dbReference>
<dbReference type="AlphaFoldDB" id="A0A091BA39"/>
<dbReference type="PANTHER" id="PTHR11364:SF27">
    <property type="entry name" value="SULFURTRANSFERASE"/>
    <property type="match status" value="1"/>
</dbReference>